<dbReference type="PRINTS" id="PR00081">
    <property type="entry name" value="GDHRDH"/>
</dbReference>
<dbReference type="PANTHER" id="PTHR42760">
    <property type="entry name" value="SHORT-CHAIN DEHYDROGENASES/REDUCTASES FAMILY MEMBER"/>
    <property type="match status" value="1"/>
</dbReference>
<dbReference type="Gene3D" id="3.40.50.720">
    <property type="entry name" value="NAD(P)-binding Rossmann-like Domain"/>
    <property type="match status" value="1"/>
</dbReference>
<keyword evidence="2" id="KW-0560">Oxidoreductase</keyword>
<dbReference type="PANTHER" id="PTHR42760:SF115">
    <property type="entry name" value="3-OXOACYL-[ACYL-CARRIER-PROTEIN] REDUCTASE FABG"/>
    <property type="match status" value="1"/>
</dbReference>
<dbReference type="InterPro" id="IPR020904">
    <property type="entry name" value="Sc_DH/Rdtase_CS"/>
</dbReference>
<dbReference type="Proteomes" id="UP000199013">
    <property type="component" value="Unassembled WGS sequence"/>
</dbReference>
<dbReference type="InterPro" id="IPR036291">
    <property type="entry name" value="NAD(P)-bd_dom_sf"/>
</dbReference>
<evidence type="ECO:0000313" key="4">
    <source>
        <dbReference type="Proteomes" id="UP000199013"/>
    </source>
</evidence>
<keyword evidence="4" id="KW-1185">Reference proteome</keyword>
<name>A0A1C3NXG6_9ACTN</name>
<dbReference type="PROSITE" id="PS00061">
    <property type="entry name" value="ADH_SHORT"/>
    <property type="match status" value="1"/>
</dbReference>
<reference evidence="4" key="1">
    <citation type="submission" date="2016-02" db="EMBL/GenBank/DDBJ databases">
        <authorList>
            <person name="Wibberg D."/>
        </authorList>
    </citation>
    <scope>NUCLEOTIDE SEQUENCE [LARGE SCALE GENOMIC DNA]</scope>
</reference>
<dbReference type="EMBL" id="FLUV01001018">
    <property type="protein sequence ID" value="SBW22282.1"/>
    <property type="molecule type" value="Genomic_DNA"/>
</dbReference>
<dbReference type="Pfam" id="PF13561">
    <property type="entry name" value="adh_short_C2"/>
    <property type="match status" value="1"/>
</dbReference>
<dbReference type="InterPro" id="IPR002347">
    <property type="entry name" value="SDR_fam"/>
</dbReference>
<organism evidence="3 4">
    <name type="scientific">Candidatus Protofrankia californiensis</name>
    <dbReference type="NCBI Taxonomy" id="1839754"/>
    <lineage>
        <taxon>Bacteria</taxon>
        <taxon>Bacillati</taxon>
        <taxon>Actinomycetota</taxon>
        <taxon>Actinomycetes</taxon>
        <taxon>Frankiales</taxon>
        <taxon>Frankiaceae</taxon>
        <taxon>Protofrankia</taxon>
    </lineage>
</organism>
<comment type="similarity">
    <text evidence="1">Belongs to the short-chain dehydrogenases/reductases (SDR) family.</text>
</comment>
<dbReference type="CDD" id="cd05233">
    <property type="entry name" value="SDR_c"/>
    <property type="match status" value="1"/>
</dbReference>
<sequence length="232" mass="25543">MRILITGTRSGVGQSLATQLLQRGYEVVGCSRKPASIEHGSYCHYEVDLTDASQVRDLFTDVRRRFRHLDGLINNAGVSSMNHFMMTPEAVARHIFDVNFFSVLNCCREATKLLQRSAEPAPSILNVSSVAVPWALDGQLAYSASKGAVEQMTRVMSKELAALGIRVNTIGLPPVRTVLTRTVPKEKIDNLIKRQSIERMCSMEDILGPVEFLITSQSAFVTGETLFLGGVN</sequence>
<evidence type="ECO:0000256" key="2">
    <source>
        <dbReference type="ARBA" id="ARBA00023002"/>
    </source>
</evidence>
<dbReference type="SUPFAM" id="SSF51735">
    <property type="entry name" value="NAD(P)-binding Rossmann-fold domains"/>
    <property type="match status" value="1"/>
</dbReference>
<protein>
    <submittedName>
        <fullName evidence="3">Short-chain dehydrogenase/reductase SDR</fullName>
    </submittedName>
</protein>
<dbReference type="PRINTS" id="PR00080">
    <property type="entry name" value="SDRFAMILY"/>
</dbReference>
<evidence type="ECO:0000256" key="1">
    <source>
        <dbReference type="ARBA" id="ARBA00006484"/>
    </source>
</evidence>
<proteinExistence type="inferred from homology"/>
<evidence type="ECO:0000313" key="3">
    <source>
        <dbReference type="EMBL" id="SBW22282.1"/>
    </source>
</evidence>
<gene>
    <name evidence="3" type="ORF">FDG2_2412</name>
</gene>
<accession>A0A1C3NXG6</accession>
<dbReference type="AlphaFoldDB" id="A0A1C3NXG6"/>
<dbReference type="GO" id="GO:0016616">
    <property type="term" value="F:oxidoreductase activity, acting on the CH-OH group of donors, NAD or NADP as acceptor"/>
    <property type="evidence" value="ECO:0007669"/>
    <property type="project" value="TreeGrafter"/>
</dbReference>